<feature type="transmembrane region" description="Helical" evidence="1">
    <location>
        <begin position="71"/>
        <end position="92"/>
    </location>
</feature>
<name>X1KXX3_9ZZZZ</name>
<reference evidence="2" key="1">
    <citation type="journal article" date="2014" name="Front. Microbiol.">
        <title>High frequency of phylogenetically diverse reductive dehalogenase-homologous genes in deep subseafloor sedimentary metagenomes.</title>
        <authorList>
            <person name="Kawai M."/>
            <person name="Futagami T."/>
            <person name="Toyoda A."/>
            <person name="Takaki Y."/>
            <person name="Nishi S."/>
            <person name="Hori S."/>
            <person name="Arai W."/>
            <person name="Tsubouchi T."/>
            <person name="Morono Y."/>
            <person name="Uchiyama I."/>
            <person name="Ito T."/>
            <person name="Fujiyama A."/>
            <person name="Inagaki F."/>
            <person name="Takami H."/>
        </authorList>
    </citation>
    <scope>NUCLEOTIDE SEQUENCE</scope>
    <source>
        <strain evidence="2">Expedition CK06-06</strain>
    </source>
</reference>
<keyword evidence="1" id="KW-0472">Membrane</keyword>
<accession>X1KXX3</accession>
<keyword evidence="1" id="KW-1133">Transmembrane helix</keyword>
<evidence type="ECO:0000313" key="2">
    <source>
        <dbReference type="EMBL" id="GAH86828.1"/>
    </source>
</evidence>
<dbReference type="AlphaFoldDB" id="X1KXX3"/>
<feature type="transmembrane region" description="Helical" evidence="1">
    <location>
        <begin position="44"/>
        <end position="65"/>
    </location>
</feature>
<proteinExistence type="predicted"/>
<organism evidence="2">
    <name type="scientific">marine sediment metagenome</name>
    <dbReference type="NCBI Taxonomy" id="412755"/>
    <lineage>
        <taxon>unclassified sequences</taxon>
        <taxon>metagenomes</taxon>
        <taxon>ecological metagenomes</taxon>
    </lineage>
</organism>
<sequence length="95" mass="10801">MRRIKRYLREVGEEIERDRRGFERRFYGPGGPEKLGCRATLQKSLVLVIIGLVLFAIGGTIHHFAPPAYDFIAVFPALFGAIAWLGALIFLIDRR</sequence>
<dbReference type="EMBL" id="BARU01042616">
    <property type="protein sequence ID" value="GAH86828.1"/>
    <property type="molecule type" value="Genomic_DNA"/>
</dbReference>
<evidence type="ECO:0000256" key="1">
    <source>
        <dbReference type="SAM" id="Phobius"/>
    </source>
</evidence>
<protein>
    <submittedName>
        <fullName evidence="2">Uncharacterized protein</fullName>
    </submittedName>
</protein>
<keyword evidence="1" id="KW-0812">Transmembrane</keyword>
<gene>
    <name evidence="2" type="ORF">S03H2_65447</name>
</gene>
<comment type="caution">
    <text evidence="2">The sequence shown here is derived from an EMBL/GenBank/DDBJ whole genome shotgun (WGS) entry which is preliminary data.</text>
</comment>